<reference evidence="3 4" key="1">
    <citation type="submission" date="2020-08" db="EMBL/GenBank/DDBJ databases">
        <title>Sequencing the genomes of 1000 actinobacteria strains.</title>
        <authorList>
            <person name="Klenk H.-P."/>
        </authorList>
    </citation>
    <scope>NUCLEOTIDE SEQUENCE [LARGE SCALE GENOMIC DNA]</scope>
    <source>
        <strain evidence="3 4">DSM 41654</strain>
    </source>
</reference>
<evidence type="ECO:0000313" key="3">
    <source>
        <dbReference type="EMBL" id="MBB4924504.1"/>
    </source>
</evidence>
<dbReference type="RefSeq" id="WP_184936439.1">
    <property type="nucleotide sequence ID" value="NZ_JACHJV010000001.1"/>
</dbReference>
<dbReference type="AlphaFoldDB" id="A0A7W7R350"/>
<dbReference type="EMBL" id="JACHJV010000001">
    <property type="protein sequence ID" value="MBB4924504.1"/>
    <property type="molecule type" value="Genomic_DNA"/>
</dbReference>
<evidence type="ECO:0000256" key="1">
    <source>
        <dbReference type="SAM" id="MobiDB-lite"/>
    </source>
</evidence>
<gene>
    <name evidence="3" type="ORF">FHR34_003497</name>
</gene>
<dbReference type="Pfam" id="PF20058">
    <property type="entry name" value="DUF6457"/>
    <property type="match status" value="1"/>
</dbReference>
<comment type="caution">
    <text evidence="3">The sequence shown here is derived from an EMBL/GenBank/DDBJ whole genome shotgun (WGS) entry which is preliminary data.</text>
</comment>
<name>A0A7W7R350_KITKI</name>
<dbReference type="InterPro" id="IPR045598">
    <property type="entry name" value="DUF6457"/>
</dbReference>
<dbReference type="Proteomes" id="UP000540506">
    <property type="component" value="Unassembled WGS sequence"/>
</dbReference>
<keyword evidence="4" id="KW-1185">Reference proteome</keyword>
<evidence type="ECO:0000259" key="2">
    <source>
        <dbReference type="Pfam" id="PF20058"/>
    </source>
</evidence>
<protein>
    <submittedName>
        <fullName evidence="3">Putative membrane protein</fullName>
    </submittedName>
</protein>
<sequence>MERTLDDWMTEAAATLGIDPKADPKELLDLARVVAHGVERPAAPLTTFLVGYAAAARGGGPGALTEAVRQVTALAERWAAQSAAEQPTDEQPAAEQSTGEQPTDEQPTDEQPVAAPSPQPGAEQRP</sequence>
<proteinExistence type="predicted"/>
<accession>A0A7W7R350</accession>
<organism evidence="3 4">
    <name type="scientific">Kitasatospora kifunensis</name>
    <name type="common">Streptomyces kifunensis</name>
    <dbReference type="NCBI Taxonomy" id="58351"/>
    <lineage>
        <taxon>Bacteria</taxon>
        <taxon>Bacillati</taxon>
        <taxon>Actinomycetota</taxon>
        <taxon>Actinomycetes</taxon>
        <taxon>Kitasatosporales</taxon>
        <taxon>Streptomycetaceae</taxon>
        <taxon>Kitasatospora</taxon>
    </lineage>
</organism>
<feature type="region of interest" description="Disordered" evidence="1">
    <location>
        <begin position="78"/>
        <end position="126"/>
    </location>
</feature>
<feature type="domain" description="DUF6457" evidence="2">
    <location>
        <begin position="3"/>
        <end position="82"/>
    </location>
</feature>
<evidence type="ECO:0000313" key="4">
    <source>
        <dbReference type="Proteomes" id="UP000540506"/>
    </source>
</evidence>